<protein>
    <recommendedName>
        <fullName evidence="4">SGNH hydrolase-type esterase domain-containing protein</fullName>
    </recommendedName>
</protein>
<feature type="signal peptide" evidence="1">
    <location>
        <begin position="1"/>
        <end position="29"/>
    </location>
</feature>
<evidence type="ECO:0000256" key="1">
    <source>
        <dbReference type="SAM" id="SignalP"/>
    </source>
</evidence>
<organism evidence="2 3">
    <name type="scientific">Chthoniobacter flavus Ellin428</name>
    <dbReference type="NCBI Taxonomy" id="497964"/>
    <lineage>
        <taxon>Bacteria</taxon>
        <taxon>Pseudomonadati</taxon>
        <taxon>Verrucomicrobiota</taxon>
        <taxon>Spartobacteria</taxon>
        <taxon>Chthoniobacterales</taxon>
        <taxon>Chthoniobacteraceae</taxon>
        <taxon>Chthoniobacter</taxon>
    </lineage>
</organism>
<gene>
    <name evidence="2" type="ORF">CfE428DRAFT_0310</name>
</gene>
<dbReference type="Proteomes" id="UP000005824">
    <property type="component" value="Unassembled WGS sequence"/>
</dbReference>
<dbReference type="CDD" id="cd00229">
    <property type="entry name" value="SGNH_hydrolase"/>
    <property type="match status" value="1"/>
</dbReference>
<sequence precursor="true">MLCGLMFSRSLFRCLAIAVLALGSGTCLHAEAPAIPQQKESDPNLPPKGGSWSLREATVTDPSLPRVLLIGDSITNSYLEPTRKALAGKANIDAWITPTTQADKSLPKTLAAILAWQKYAVVHFNLGLHGWQKGRIPEGQYEPLTRQLVENLRKDAPQATLIWATITPVTVKGEPDKLNPDIQPTIEEHNRMALEVMKSAGVEIDDLAGLMAKNLPLAAGDMFHWKPAGVALLTDSVTKSISAALEKQKSK</sequence>
<dbReference type="SUPFAM" id="SSF52266">
    <property type="entry name" value="SGNH hydrolase"/>
    <property type="match status" value="1"/>
</dbReference>
<dbReference type="InParanoid" id="B4CUE7"/>
<dbReference type="AlphaFoldDB" id="B4CUE7"/>
<evidence type="ECO:0000313" key="2">
    <source>
        <dbReference type="EMBL" id="EDY22185.1"/>
    </source>
</evidence>
<dbReference type="EMBL" id="ABVL01000001">
    <property type="protein sequence ID" value="EDY22185.1"/>
    <property type="molecule type" value="Genomic_DNA"/>
</dbReference>
<reference evidence="2 3" key="1">
    <citation type="journal article" date="2011" name="J. Bacteriol.">
        <title>Genome sequence of Chthoniobacter flavus Ellin428, an aerobic heterotrophic soil bacterium.</title>
        <authorList>
            <person name="Kant R."/>
            <person name="van Passel M.W."/>
            <person name="Palva A."/>
            <person name="Lucas S."/>
            <person name="Lapidus A."/>
            <person name="Glavina Del Rio T."/>
            <person name="Dalin E."/>
            <person name="Tice H."/>
            <person name="Bruce D."/>
            <person name="Goodwin L."/>
            <person name="Pitluck S."/>
            <person name="Larimer F.W."/>
            <person name="Land M.L."/>
            <person name="Hauser L."/>
            <person name="Sangwan P."/>
            <person name="de Vos W.M."/>
            <person name="Janssen P.H."/>
            <person name="Smidt H."/>
        </authorList>
    </citation>
    <scope>NUCLEOTIDE SEQUENCE [LARGE SCALE GENOMIC DNA]</scope>
    <source>
        <strain evidence="2 3">Ellin428</strain>
    </source>
</reference>
<dbReference type="Gene3D" id="3.40.50.1110">
    <property type="entry name" value="SGNH hydrolase"/>
    <property type="match status" value="1"/>
</dbReference>
<evidence type="ECO:0000313" key="3">
    <source>
        <dbReference type="Proteomes" id="UP000005824"/>
    </source>
</evidence>
<comment type="caution">
    <text evidence="2">The sequence shown here is derived from an EMBL/GenBank/DDBJ whole genome shotgun (WGS) entry which is preliminary data.</text>
</comment>
<dbReference type="GO" id="GO:0016788">
    <property type="term" value="F:hydrolase activity, acting on ester bonds"/>
    <property type="evidence" value="ECO:0007669"/>
    <property type="project" value="UniProtKB-ARBA"/>
</dbReference>
<dbReference type="STRING" id="497964.CfE428DRAFT_0310"/>
<keyword evidence="1" id="KW-0732">Signal</keyword>
<name>B4CUE7_9BACT</name>
<dbReference type="InterPro" id="IPR036514">
    <property type="entry name" value="SGNH_hydro_sf"/>
</dbReference>
<feature type="chain" id="PRO_5002802111" description="SGNH hydrolase-type esterase domain-containing protein" evidence="1">
    <location>
        <begin position="30"/>
        <end position="251"/>
    </location>
</feature>
<keyword evidence="3" id="KW-1185">Reference proteome</keyword>
<dbReference type="eggNOG" id="COG2755">
    <property type="taxonomic scope" value="Bacteria"/>
</dbReference>
<evidence type="ECO:0008006" key="4">
    <source>
        <dbReference type="Google" id="ProtNLM"/>
    </source>
</evidence>
<accession>B4CUE7</accession>
<proteinExistence type="predicted"/>